<organism evidence="4">
    <name type="scientific">Nippostrongylus brasiliensis</name>
    <name type="common">Rat hookworm</name>
    <dbReference type="NCBI Taxonomy" id="27835"/>
    <lineage>
        <taxon>Eukaryota</taxon>
        <taxon>Metazoa</taxon>
        <taxon>Ecdysozoa</taxon>
        <taxon>Nematoda</taxon>
        <taxon>Chromadorea</taxon>
        <taxon>Rhabditida</taxon>
        <taxon>Rhabditina</taxon>
        <taxon>Rhabditomorpha</taxon>
        <taxon>Strongyloidea</taxon>
        <taxon>Heligmosomidae</taxon>
        <taxon>Nippostrongylus</taxon>
    </lineage>
</organism>
<evidence type="ECO:0000313" key="4">
    <source>
        <dbReference type="WBParaSite" id="NBR_0000716901-mRNA-1"/>
    </source>
</evidence>
<evidence type="ECO:0000313" key="2">
    <source>
        <dbReference type="EMBL" id="VDL70759.1"/>
    </source>
</evidence>
<dbReference type="AlphaFoldDB" id="A0A0N4XWB4"/>
<evidence type="ECO:0000256" key="1">
    <source>
        <dbReference type="SAM" id="MobiDB-lite"/>
    </source>
</evidence>
<reference evidence="2 3" key="2">
    <citation type="submission" date="2018-11" db="EMBL/GenBank/DDBJ databases">
        <authorList>
            <consortium name="Pathogen Informatics"/>
        </authorList>
    </citation>
    <scope>NUCLEOTIDE SEQUENCE [LARGE SCALE GENOMIC DNA]</scope>
</reference>
<reference evidence="4" key="1">
    <citation type="submission" date="2017-02" db="UniProtKB">
        <authorList>
            <consortium name="WormBaseParasite"/>
        </authorList>
    </citation>
    <scope>IDENTIFICATION</scope>
</reference>
<proteinExistence type="predicted"/>
<protein>
    <submittedName>
        <fullName evidence="4">Acetyltransf_6 domain-containing protein</fullName>
    </submittedName>
</protein>
<feature type="region of interest" description="Disordered" evidence="1">
    <location>
        <begin position="321"/>
        <end position="351"/>
    </location>
</feature>
<dbReference type="Proteomes" id="UP000271162">
    <property type="component" value="Unassembled WGS sequence"/>
</dbReference>
<dbReference type="EMBL" id="UYSL01019864">
    <property type="protein sequence ID" value="VDL70759.1"/>
    <property type="molecule type" value="Genomic_DNA"/>
</dbReference>
<dbReference type="STRING" id="27835.A0A0N4XWB4"/>
<gene>
    <name evidence="2" type="ORF">NBR_LOCUS7170</name>
</gene>
<dbReference type="OMA" id="FICSTEF"/>
<evidence type="ECO:0000313" key="3">
    <source>
        <dbReference type="Proteomes" id="UP000271162"/>
    </source>
</evidence>
<dbReference type="WBParaSite" id="NBR_0000716901-mRNA-1">
    <property type="protein sequence ID" value="NBR_0000716901-mRNA-1"/>
    <property type="gene ID" value="NBR_0000716901"/>
</dbReference>
<name>A0A0N4XWB4_NIPBR</name>
<keyword evidence="3" id="KW-1185">Reference proteome</keyword>
<accession>A0A0N4XWB4</accession>
<sequence length="351" mass="39327">MSCSFRGVLNSPADRVHLQYECLNECFAVLTLGSIEGIEFPGALAKKPFGNVWDAWKTPSIFIRNNVDLANKMKMLRECRFTLDVDALARVLKAAYSSCTDWTDFICSTEFITRHAAVDSFAVQGPYERALKKAKEENTELSRKNRPTKSDPVGFAAPDCARMLQQDGEKIGIVARVTVTFRQLSELVVEWKSFGTWIIVWPLDAHAEQADIETVALAICQHMQSGGKIVTALPPLSAHNRTKWVVISKLWRTLDETLLASAGVGQMAATASNKIEGNRVFLEEGTPESAGQYYHPYVGAAAAKYLYEVIRRRAPRMSLPDLRRSRSLRSATSRRRGMWGGEESHSKRRRI</sequence>